<organism evidence="7 8">
    <name type="scientific">Liquidambar formosana</name>
    <name type="common">Formosan gum</name>
    <dbReference type="NCBI Taxonomy" id="63359"/>
    <lineage>
        <taxon>Eukaryota</taxon>
        <taxon>Viridiplantae</taxon>
        <taxon>Streptophyta</taxon>
        <taxon>Embryophyta</taxon>
        <taxon>Tracheophyta</taxon>
        <taxon>Spermatophyta</taxon>
        <taxon>Magnoliopsida</taxon>
        <taxon>eudicotyledons</taxon>
        <taxon>Gunneridae</taxon>
        <taxon>Pentapetalae</taxon>
        <taxon>Saxifragales</taxon>
        <taxon>Altingiaceae</taxon>
        <taxon>Liquidambar</taxon>
    </lineage>
</organism>
<dbReference type="Proteomes" id="UP001415857">
    <property type="component" value="Unassembled WGS sequence"/>
</dbReference>
<evidence type="ECO:0000256" key="4">
    <source>
        <dbReference type="SAM" id="MobiDB-lite"/>
    </source>
</evidence>
<feature type="chain" id="PRO_5042852410" description="BRX domain-containing protein" evidence="5">
    <location>
        <begin position="20"/>
        <end position="212"/>
    </location>
</feature>
<comment type="caution">
    <text evidence="7">The sequence shown here is derived from an EMBL/GenBank/DDBJ whole genome shotgun (WGS) entry which is preliminary data.</text>
</comment>
<sequence>MAWSQMAFIILIQMESAILDPTQLTALPWLLPTRIDSVMINGTQGTTQLFRDSLGTNETNPYQQSRGPLTSNGRDEHSDVRLTNGNGGIHATSSSGSEAIGGRASEPFQDGDTMRSRNSALAGNSNQVEAEWIEQYEPGVYITLVALRDGTRDLKRVRFSRRRFGEHQAETWWSENREKVYERYNVRGSDKSSVSGQAARRSEGAMSPSSQA</sequence>
<dbReference type="EMBL" id="JBBPBK010000014">
    <property type="protein sequence ID" value="KAK9270451.1"/>
    <property type="molecule type" value="Genomic_DNA"/>
</dbReference>
<gene>
    <name evidence="7" type="ORF">L1049_026031</name>
</gene>
<dbReference type="AlphaFoldDB" id="A0AAP0R8T3"/>
<evidence type="ECO:0000313" key="7">
    <source>
        <dbReference type="EMBL" id="KAK9270451.1"/>
    </source>
</evidence>
<proteinExistence type="inferred from homology"/>
<evidence type="ECO:0000256" key="1">
    <source>
        <dbReference type="ARBA" id="ARBA00004123"/>
    </source>
</evidence>
<dbReference type="PANTHER" id="PTHR46058">
    <property type="entry name" value="PROTEIN BREVIS RADIX-LIKE 1"/>
    <property type="match status" value="1"/>
</dbReference>
<evidence type="ECO:0000259" key="6">
    <source>
        <dbReference type="PROSITE" id="PS51514"/>
    </source>
</evidence>
<feature type="domain" description="BRX" evidence="6">
    <location>
        <begin position="130"/>
        <end position="185"/>
    </location>
</feature>
<evidence type="ECO:0000313" key="8">
    <source>
        <dbReference type="Proteomes" id="UP001415857"/>
    </source>
</evidence>
<reference evidence="7 8" key="1">
    <citation type="journal article" date="2024" name="Plant J.">
        <title>Genome sequences and population genomics reveal climatic adaptation and genomic divergence between two closely related sweetgum species.</title>
        <authorList>
            <person name="Xu W.Q."/>
            <person name="Ren C.Q."/>
            <person name="Zhang X.Y."/>
            <person name="Comes H.P."/>
            <person name="Liu X.H."/>
            <person name="Li Y.G."/>
            <person name="Kettle C.J."/>
            <person name="Jalonen R."/>
            <person name="Gaisberger H."/>
            <person name="Ma Y.Z."/>
            <person name="Qiu Y.X."/>
        </authorList>
    </citation>
    <scope>NUCLEOTIDE SEQUENCE [LARGE SCALE GENOMIC DNA]</scope>
    <source>
        <strain evidence="7">Hangzhou</strain>
    </source>
</reference>
<evidence type="ECO:0000256" key="2">
    <source>
        <dbReference type="ARBA" id="ARBA00009057"/>
    </source>
</evidence>
<comment type="subcellular location">
    <subcellularLocation>
        <location evidence="1">Nucleus</location>
    </subcellularLocation>
</comment>
<dbReference type="PROSITE" id="PS51514">
    <property type="entry name" value="BRX"/>
    <property type="match status" value="1"/>
</dbReference>
<feature type="compositionally biased region" description="Polar residues" evidence="4">
    <location>
        <begin position="50"/>
        <end position="72"/>
    </location>
</feature>
<feature type="region of interest" description="Disordered" evidence="4">
    <location>
        <begin position="187"/>
        <end position="212"/>
    </location>
</feature>
<feature type="region of interest" description="Disordered" evidence="4">
    <location>
        <begin position="50"/>
        <end position="124"/>
    </location>
</feature>
<dbReference type="GO" id="GO:0005634">
    <property type="term" value="C:nucleus"/>
    <property type="evidence" value="ECO:0007669"/>
    <property type="project" value="UniProtKB-SubCell"/>
</dbReference>
<dbReference type="InterPro" id="IPR044532">
    <property type="entry name" value="BRX-like"/>
</dbReference>
<keyword evidence="3" id="KW-0539">Nucleus</keyword>
<keyword evidence="8" id="KW-1185">Reference proteome</keyword>
<feature type="signal peptide" evidence="5">
    <location>
        <begin position="1"/>
        <end position="19"/>
    </location>
</feature>
<comment type="similarity">
    <text evidence="2">Belongs to the BRX family.</text>
</comment>
<dbReference type="Pfam" id="PF08381">
    <property type="entry name" value="BRX"/>
    <property type="match status" value="1"/>
</dbReference>
<dbReference type="PANTHER" id="PTHR46058:SF40">
    <property type="entry name" value="BRX DOMAIN-CONTAINING PROTEIN"/>
    <property type="match status" value="1"/>
</dbReference>
<accession>A0AAP0R8T3</accession>
<dbReference type="InterPro" id="IPR013591">
    <property type="entry name" value="Brevis_radix_dom"/>
</dbReference>
<keyword evidence="5" id="KW-0732">Signal</keyword>
<evidence type="ECO:0000256" key="5">
    <source>
        <dbReference type="SAM" id="SignalP"/>
    </source>
</evidence>
<name>A0AAP0R8T3_LIQFO</name>
<evidence type="ECO:0000256" key="3">
    <source>
        <dbReference type="ARBA" id="ARBA00023242"/>
    </source>
</evidence>
<protein>
    <recommendedName>
        <fullName evidence="6">BRX domain-containing protein</fullName>
    </recommendedName>
</protein>